<dbReference type="Pfam" id="PF00291">
    <property type="entry name" value="PALP"/>
    <property type="match status" value="1"/>
</dbReference>
<accession>A0A1H6MMT6</accession>
<dbReference type="InterPro" id="IPR001926">
    <property type="entry name" value="TrpB-like_PALP"/>
</dbReference>
<evidence type="ECO:0000256" key="3">
    <source>
        <dbReference type="ARBA" id="ARBA00022898"/>
    </source>
</evidence>
<keyword evidence="6" id="KW-1185">Reference proteome</keyword>
<evidence type="ECO:0000313" key="6">
    <source>
        <dbReference type="Proteomes" id="UP000199634"/>
    </source>
</evidence>
<dbReference type="OrthoDB" id="9808024at2"/>
<dbReference type="PROSITE" id="PS00901">
    <property type="entry name" value="CYS_SYNTHASE"/>
    <property type="match status" value="1"/>
</dbReference>
<dbReference type="InterPro" id="IPR050214">
    <property type="entry name" value="Cys_Synth/Cystath_Beta-Synth"/>
</dbReference>
<dbReference type="InterPro" id="IPR036052">
    <property type="entry name" value="TrpB-like_PALP_sf"/>
</dbReference>
<feature type="domain" description="Tryptophan synthase beta chain-like PALP" evidence="4">
    <location>
        <begin position="12"/>
        <end position="310"/>
    </location>
</feature>
<dbReference type="Gene3D" id="3.40.50.1100">
    <property type="match status" value="2"/>
</dbReference>
<evidence type="ECO:0000313" key="5">
    <source>
        <dbReference type="EMBL" id="SEI03132.1"/>
    </source>
</evidence>
<protein>
    <submittedName>
        <fullName evidence="5">Cystathionine beta-synthase</fullName>
    </submittedName>
</protein>
<comment type="similarity">
    <text evidence="2">Belongs to the cysteine synthase/cystathionine beta-synthase family.</text>
</comment>
<dbReference type="GO" id="GO:0016765">
    <property type="term" value="F:transferase activity, transferring alkyl or aryl (other than methyl) groups"/>
    <property type="evidence" value="ECO:0007669"/>
    <property type="project" value="UniProtKB-ARBA"/>
</dbReference>
<dbReference type="GO" id="GO:0006535">
    <property type="term" value="P:cysteine biosynthetic process from serine"/>
    <property type="evidence" value="ECO:0007669"/>
    <property type="project" value="InterPro"/>
</dbReference>
<dbReference type="AlphaFoldDB" id="A0A1H6MMT6"/>
<evidence type="ECO:0000256" key="1">
    <source>
        <dbReference type="ARBA" id="ARBA00001933"/>
    </source>
</evidence>
<dbReference type="STRING" id="1159016.SAMN02927937_02853"/>
<dbReference type="Proteomes" id="UP000199634">
    <property type="component" value="Unassembled WGS sequence"/>
</dbReference>
<dbReference type="SUPFAM" id="SSF53686">
    <property type="entry name" value="Tryptophan synthase beta subunit-like PLP-dependent enzymes"/>
    <property type="match status" value="1"/>
</dbReference>
<comment type="cofactor">
    <cofactor evidence="1">
        <name>pyridoxal 5'-phosphate</name>
        <dbReference type="ChEBI" id="CHEBI:597326"/>
    </cofactor>
</comment>
<reference evidence="5 6" key="1">
    <citation type="submission" date="2016-10" db="EMBL/GenBank/DDBJ databases">
        <authorList>
            <person name="de Groot N.N."/>
        </authorList>
    </citation>
    <scope>NUCLEOTIDE SEQUENCE [LARGE SCALE GENOMIC DNA]</scope>
    <source>
        <strain evidence="5 6">CGMCC 1.10825</strain>
    </source>
</reference>
<dbReference type="InterPro" id="IPR001216">
    <property type="entry name" value="P-phosphate_BS"/>
</dbReference>
<proteinExistence type="inferred from homology"/>
<evidence type="ECO:0000259" key="4">
    <source>
        <dbReference type="Pfam" id="PF00291"/>
    </source>
</evidence>
<dbReference type="RefSeq" id="WP_091102775.1">
    <property type="nucleotide sequence ID" value="NZ_FNXE01000070.1"/>
</dbReference>
<name>A0A1H6MMT6_9FLAO</name>
<evidence type="ECO:0000256" key="2">
    <source>
        <dbReference type="ARBA" id="ARBA00007103"/>
    </source>
</evidence>
<sequence>MKEEIEAHESILELVGNTPLVRLNKITNGFPGAYYAKLEAFNPGHSAKDRIALHIINKAEEQGVLKPGSIIVETTSGNTGFSLAMIAMVKGYQCILAVSDKSSHDKIDMLRAMGAKVYLCPAKVEPEDPRSYYSVAKRIHEETPGSVYINQYFNELNTEAHYLTTGPEIWKQTKGQITHLIACSGTGGTISGTAKYLKEQNPNVKVIGVDAYGSIIKKYHETGEVDMNEAYSYRIEGMGKNLIPAATKFEFIDRFIKVSDEDAAFTARDLAHTEGLFMGYTSGAAIQAVKQLATENEFTADSKVVIILPDHGSRYMTKIYSDQWMEEQGFLKDHPTEQTKVVYIE</sequence>
<dbReference type="FunFam" id="3.40.50.1100:FF:000003">
    <property type="entry name" value="Cystathionine beta-synthase"/>
    <property type="match status" value="1"/>
</dbReference>
<dbReference type="FunFam" id="3.40.50.1100:FF:000118">
    <property type="entry name" value="Related to CYS4-cystathionine beta-synthase"/>
    <property type="match status" value="1"/>
</dbReference>
<keyword evidence="3" id="KW-0663">Pyridoxal phosphate</keyword>
<gene>
    <name evidence="5" type="ORF">SAMN02927937_02853</name>
</gene>
<dbReference type="EMBL" id="FNXE01000070">
    <property type="protein sequence ID" value="SEI03132.1"/>
    <property type="molecule type" value="Genomic_DNA"/>
</dbReference>
<dbReference type="PANTHER" id="PTHR10314">
    <property type="entry name" value="CYSTATHIONINE BETA-SYNTHASE"/>
    <property type="match status" value="1"/>
</dbReference>
<organism evidence="5 6">
    <name type="scientific">Paenimyroides marinum</name>
    <dbReference type="NCBI Taxonomy" id="1159016"/>
    <lineage>
        <taxon>Bacteria</taxon>
        <taxon>Pseudomonadati</taxon>
        <taxon>Bacteroidota</taxon>
        <taxon>Flavobacteriia</taxon>
        <taxon>Flavobacteriales</taxon>
        <taxon>Flavobacteriaceae</taxon>
        <taxon>Paenimyroides</taxon>
    </lineage>
</organism>
<dbReference type="CDD" id="cd01561">
    <property type="entry name" value="CBS_like"/>
    <property type="match status" value="1"/>
</dbReference>